<dbReference type="RefSeq" id="WP_039744619.1">
    <property type="nucleotide sequence ID" value="NZ_CP009788.1"/>
</dbReference>
<evidence type="ECO:0000256" key="6">
    <source>
        <dbReference type="ARBA" id="ARBA00022692"/>
    </source>
</evidence>
<dbReference type="PRINTS" id="PR00161">
    <property type="entry name" value="NIHGNASECYTB"/>
</dbReference>
<accession>A0A0B5BH67</accession>
<dbReference type="AlphaFoldDB" id="A0A0B5BH67"/>
<dbReference type="Proteomes" id="UP000057609">
    <property type="component" value="Chromosome"/>
</dbReference>
<feature type="transmembrane region" description="Helical" evidence="12">
    <location>
        <begin position="59"/>
        <end position="81"/>
    </location>
</feature>
<dbReference type="PANTHER" id="PTHR30485:SF0">
    <property type="entry name" value="NI_FE-HYDROGENASE 1 B-TYPE CYTOCHROME SUBUNIT-RELATED"/>
    <property type="match status" value="1"/>
</dbReference>
<dbReference type="KEGG" id="gpi:GPICK_15185"/>
<keyword evidence="6 12" id="KW-0812">Transmembrane</keyword>
<evidence type="ECO:0000256" key="8">
    <source>
        <dbReference type="ARBA" id="ARBA00022982"/>
    </source>
</evidence>
<keyword evidence="10" id="KW-0408">Iron</keyword>
<dbReference type="InterPro" id="IPR011577">
    <property type="entry name" value="Cyt_b561_bac/Ni-Hgenase"/>
</dbReference>
<feature type="transmembrane region" description="Helical" evidence="12">
    <location>
        <begin position="20"/>
        <end position="39"/>
    </location>
</feature>
<feature type="transmembrane region" description="Helical" evidence="12">
    <location>
        <begin position="180"/>
        <end position="199"/>
    </location>
</feature>
<evidence type="ECO:0000256" key="3">
    <source>
        <dbReference type="ARBA" id="ARBA00022448"/>
    </source>
</evidence>
<evidence type="ECO:0000256" key="10">
    <source>
        <dbReference type="ARBA" id="ARBA00023004"/>
    </source>
</evidence>
<dbReference type="PANTHER" id="PTHR30485">
    <property type="entry name" value="NI/FE-HYDROGENASE 1 B-TYPE CYTOCHROME SUBUNIT"/>
    <property type="match status" value="1"/>
</dbReference>
<dbReference type="InterPro" id="IPR000516">
    <property type="entry name" value="Ni-dep_Hydgase_cyt-B"/>
</dbReference>
<dbReference type="GO" id="GO:0020037">
    <property type="term" value="F:heme binding"/>
    <property type="evidence" value="ECO:0007669"/>
    <property type="project" value="TreeGrafter"/>
</dbReference>
<keyword evidence="7" id="KW-0479">Metal-binding</keyword>
<dbReference type="OrthoDB" id="197262at2"/>
<keyword evidence="15" id="KW-1185">Reference proteome</keyword>
<dbReference type="NCBIfam" id="TIGR02125">
    <property type="entry name" value="CytB-hydogenase"/>
    <property type="match status" value="1"/>
</dbReference>
<reference evidence="14 15" key="1">
    <citation type="journal article" date="2015" name="Genome Announc.">
        <title>Complete Genome of Geobacter pickeringii G13T, a Metal-Reducing Isolate from Sedimentary Kaolin Deposits.</title>
        <authorList>
            <person name="Badalamenti J.P."/>
            <person name="Bond D.R."/>
        </authorList>
    </citation>
    <scope>NUCLEOTIDE SEQUENCE [LARGE SCALE GENOMIC DNA]</scope>
    <source>
        <strain evidence="14 15">G13</strain>
    </source>
</reference>
<protein>
    <submittedName>
        <fullName evidence="14">Membrane protein</fullName>
    </submittedName>
</protein>
<feature type="domain" description="Cytochrome b561 bacterial/Ni-hydrogenase" evidence="13">
    <location>
        <begin position="13"/>
        <end position="214"/>
    </location>
</feature>
<evidence type="ECO:0000256" key="12">
    <source>
        <dbReference type="SAM" id="Phobius"/>
    </source>
</evidence>
<gene>
    <name evidence="14" type="ORF">GPICK_15185</name>
</gene>
<keyword evidence="9 12" id="KW-1133">Transmembrane helix</keyword>
<evidence type="ECO:0000256" key="9">
    <source>
        <dbReference type="ARBA" id="ARBA00022989"/>
    </source>
</evidence>
<dbReference type="Pfam" id="PF01292">
    <property type="entry name" value="Ni_hydr_CYTB"/>
    <property type="match status" value="1"/>
</dbReference>
<dbReference type="SUPFAM" id="SSF81342">
    <property type="entry name" value="Transmembrane di-heme cytochromes"/>
    <property type="match status" value="1"/>
</dbReference>
<dbReference type="InterPro" id="IPR016174">
    <property type="entry name" value="Di-haem_cyt_TM"/>
</dbReference>
<dbReference type="InterPro" id="IPR051542">
    <property type="entry name" value="Hydrogenase_cytochrome"/>
</dbReference>
<evidence type="ECO:0000259" key="13">
    <source>
        <dbReference type="Pfam" id="PF01292"/>
    </source>
</evidence>
<evidence type="ECO:0000256" key="11">
    <source>
        <dbReference type="ARBA" id="ARBA00023136"/>
    </source>
</evidence>
<dbReference type="STRING" id="345632.GPICK_15185"/>
<dbReference type="GO" id="GO:0022904">
    <property type="term" value="P:respiratory electron transport chain"/>
    <property type="evidence" value="ECO:0007669"/>
    <property type="project" value="InterPro"/>
</dbReference>
<sequence length="222" mass="25219">MTDEKQCLTEQYVWEVPVRATHWVNMLAIIVLSVTGVFIGSPTPVGLDPADYVMGWVRVVHFTAGYTFAVSVASRIWWAFVGNRHAGWREFVPFVYPEGRRNMGRMFLYYTFLSRKVPHPIGHNALAGATYLLVFVLYLVMVATGFALYAEHAPGGVMHTLFTPLYALFSNQGMRLTHHLVMWLLIGFAIHHIYSAWLMDVKERGGVMSSIFGGYKPVKREE</sequence>
<evidence type="ECO:0000313" key="15">
    <source>
        <dbReference type="Proteomes" id="UP000057609"/>
    </source>
</evidence>
<comment type="similarity">
    <text evidence="2">Belongs to the HupC/HyaC/HydC family.</text>
</comment>
<comment type="subcellular location">
    <subcellularLocation>
        <location evidence="1">Cell membrane</location>
        <topology evidence="1">Multi-pass membrane protein</topology>
    </subcellularLocation>
</comment>
<keyword evidence="5" id="KW-0349">Heme</keyword>
<organism evidence="14 15">
    <name type="scientific">Geobacter pickeringii</name>
    <dbReference type="NCBI Taxonomy" id="345632"/>
    <lineage>
        <taxon>Bacteria</taxon>
        <taxon>Pseudomonadati</taxon>
        <taxon>Thermodesulfobacteriota</taxon>
        <taxon>Desulfuromonadia</taxon>
        <taxon>Geobacterales</taxon>
        <taxon>Geobacteraceae</taxon>
        <taxon>Geobacter</taxon>
    </lineage>
</organism>
<keyword evidence="3" id="KW-0813">Transport</keyword>
<dbReference type="HOGENOM" id="CLU_075520_0_0_7"/>
<dbReference type="GO" id="GO:0009055">
    <property type="term" value="F:electron transfer activity"/>
    <property type="evidence" value="ECO:0007669"/>
    <property type="project" value="InterPro"/>
</dbReference>
<dbReference type="EMBL" id="CP009788">
    <property type="protein sequence ID" value="AJE04524.1"/>
    <property type="molecule type" value="Genomic_DNA"/>
</dbReference>
<evidence type="ECO:0000256" key="2">
    <source>
        <dbReference type="ARBA" id="ARBA00008622"/>
    </source>
</evidence>
<evidence type="ECO:0000256" key="7">
    <source>
        <dbReference type="ARBA" id="ARBA00022723"/>
    </source>
</evidence>
<name>A0A0B5BH67_9BACT</name>
<dbReference type="Gene3D" id="1.20.950.20">
    <property type="entry name" value="Transmembrane di-heme cytochromes, Chain C"/>
    <property type="match status" value="1"/>
</dbReference>
<evidence type="ECO:0000256" key="1">
    <source>
        <dbReference type="ARBA" id="ARBA00004651"/>
    </source>
</evidence>
<feature type="transmembrane region" description="Helical" evidence="12">
    <location>
        <begin position="125"/>
        <end position="150"/>
    </location>
</feature>
<keyword evidence="8" id="KW-0249">Electron transport</keyword>
<proteinExistence type="inferred from homology"/>
<dbReference type="GO" id="GO:0005506">
    <property type="term" value="F:iron ion binding"/>
    <property type="evidence" value="ECO:0007669"/>
    <property type="project" value="InterPro"/>
</dbReference>
<evidence type="ECO:0000256" key="5">
    <source>
        <dbReference type="ARBA" id="ARBA00022617"/>
    </source>
</evidence>
<evidence type="ECO:0000313" key="14">
    <source>
        <dbReference type="EMBL" id="AJE04524.1"/>
    </source>
</evidence>
<dbReference type="GO" id="GO:0005886">
    <property type="term" value="C:plasma membrane"/>
    <property type="evidence" value="ECO:0007669"/>
    <property type="project" value="UniProtKB-SubCell"/>
</dbReference>
<keyword evidence="11 12" id="KW-0472">Membrane</keyword>
<keyword evidence="4" id="KW-1003">Cell membrane</keyword>
<evidence type="ECO:0000256" key="4">
    <source>
        <dbReference type="ARBA" id="ARBA00022475"/>
    </source>
</evidence>